<sequence length="93" mass="10184">MATVGELCERHKDETGGNFWANPVATLQELGIWDAEVYEMQATSGPGWMDLVQPVPSDDDADVPALDLPEGQVRVIVLPCPEKENECTGKENE</sequence>
<evidence type="ECO:0000313" key="1">
    <source>
        <dbReference type="EMBL" id="QJA83209.1"/>
    </source>
</evidence>
<dbReference type="EMBL" id="MT142506">
    <property type="protein sequence ID" value="QJA83209.1"/>
    <property type="molecule type" value="Genomic_DNA"/>
</dbReference>
<name>A0A6M3KMB8_9ZZZZ</name>
<proteinExistence type="predicted"/>
<dbReference type="EMBL" id="MT143490">
    <property type="protein sequence ID" value="QJA97397.1"/>
    <property type="molecule type" value="Genomic_DNA"/>
</dbReference>
<organism evidence="1">
    <name type="scientific">viral metagenome</name>
    <dbReference type="NCBI Taxonomy" id="1070528"/>
    <lineage>
        <taxon>unclassified sequences</taxon>
        <taxon>metagenomes</taxon>
        <taxon>organismal metagenomes</taxon>
    </lineage>
</organism>
<evidence type="ECO:0000313" key="2">
    <source>
        <dbReference type="EMBL" id="QJA97397.1"/>
    </source>
</evidence>
<dbReference type="AlphaFoldDB" id="A0A6M3KMB8"/>
<protein>
    <submittedName>
        <fullName evidence="1">Uncharacterized protein</fullName>
    </submittedName>
</protein>
<gene>
    <name evidence="1" type="ORF">MM415A00305_0007</name>
    <name evidence="2" type="ORF">MM415B06283_0007</name>
</gene>
<reference evidence="1" key="1">
    <citation type="submission" date="2020-03" db="EMBL/GenBank/DDBJ databases">
        <title>The deep terrestrial virosphere.</title>
        <authorList>
            <person name="Holmfeldt K."/>
            <person name="Nilsson E."/>
            <person name="Simone D."/>
            <person name="Lopez-Fernandez M."/>
            <person name="Wu X."/>
            <person name="de Brujin I."/>
            <person name="Lundin D."/>
            <person name="Andersson A."/>
            <person name="Bertilsson S."/>
            <person name="Dopson M."/>
        </authorList>
    </citation>
    <scope>NUCLEOTIDE SEQUENCE</scope>
    <source>
        <strain evidence="1">MM415A00305</strain>
        <strain evidence="2">MM415B06283</strain>
    </source>
</reference>
<accession>A0A6M3KMB8</accession>